<dbReference type="EMBL" id="CP068053">
    <property type="protein sequence ID" value="QQS98970.1"/>
    <property type="molecule type" value="Genomic_DNA"/>
</dbReference>
<name>A0A974NJB2_PERPY</name>
<dbReference type="PANTHER" id="PTHR34387:SF1">
    <property type="entry name" value="PERIPLASMIC IMMUNOGENIC PROTEIN"/>
    <property type="match status" value="1"/>
</dbReference>
<dbReference type="GO" id="GO:0006974">
    <property type="term" value="P:DNA damage response"/>
    <property type="evidence" value="ECO:0007669"/>
    <property type="project" value="TreeGrafter"/>
</dbReference>
<accession>A0A974NJB2</accession>
<dbReference type="Gene3D" id="3.30.110.170">
    <property type="entry name" value="Protein of unknown function (DUF541), domain 1"/>
    <property type="match status" value="1"/>
</dbReference>
<sequence length="224" mass="24740">MTNDSQEAWRALNDQMHIDKEHTLLVNGEGIVQASPDQATITLGVRTENIDPATAQQENALIVANVLKAMTSLGIPDDQIKTTDYRIEPQYDYQDGKEVFRNYKVTHMIEILTSQINQVGAIVDTAVKNGANSVSHIRFSLANPELVYNQALSISLRNAYQKALAITQTIRTTLVPTPLKVVELSGETLPVLYQANVFSKAAATPIQPGELTISARVQVEYEYN</sequence>
<dbReference type="InterPro" id="IPR007497">
    <property type="entry name" value="SIMPL/DUF541"/>
</dbReference>
<proteinExistence type="predicted"/>
<reference evidence="1 2" key="1">
    <citation type="submission" date="2021-01" db="EMBL/GenBank/DDBJ databases">
        <title>FDA dAtabase for Regulatory Grade micrObial Sequences (FDA-ARGOS): Supporting development and validation of Infectious Disease Dx tests.</title>
        <authorList>
            <person name="Nelson B."/>
            <person name="Plummer A."/>
            <person name="Tallon L."/>
            <person name="Sadzewicz L."/>
            <person name="Zhao X."/>
            <person name="Boylan J."/>
            <person name="Ott S."/>
            <person name="Bowen H."/>
            <person name="Vavikolanu K."/>
            <person name="Mehta A."/>
            <person name="Aluvathingal J."/>
            <person name="Nadendla S."/>
            <person name="Myers T."/>
            <person name="Yan Y."/>
            <person name="Sichtig H."/>
        </authorList>
    </citation>
    <scope>NUCLEOTIDE SEQUENCE [LARGE SCALE GENOMIC DNA]</scope>
    <source>
        <strain evidence="1 2">FDAARGOS_1161</strain>
    </source>
</reference>
<dbReference type="Gene3D" id="3.30.70.2970">
    <property type="entry name" value="Protein of unknown function (DUF541), domain 2"/>
    <property type="match status" value="1"/>
</dbReference>
<evidence type="ECO:0000313" key="2">
    <source>
        <dbReference type="Proteomes" id="UP000595254"/>
    </source>
</evidence>
<dbReference type="KEGG" id="ppsr:I6J18_15070"/>
<dbReference type="PANTHER" id="PTHR34387">
    <property type="entry name" value="SLR1258 PROTEIN"/>
    <property type="match status" value="1"/>
</dbReference>
<dbReference type="Proteomes" id="UP000595254">
    <property type="component" value="Chromosome"/>
</dbReference>
<evidence type="ECO:0000313" key="1">
    <source>
        <dbReference type="EMBL" id="QQS98970.1"/>
    </source>
</evidence>
<gene>
    <name evidence="1" type="ORF">I6J18_15070</name>
</gene>
<organism evidence="1 2">
    <name type="scientific">Peribacillus psychrosaccharolyticus</name>
    <name type="common">Bacillus psychrosaccharolyticus</name>
    <dbReference type="NCBI Taxonomy" id="1407"/>
    <lineage>
        <taxon>Bacteria</taxon>
        <taxon>Bacillati</taxon>
        <taxon>Bacillota</taxon>
        <taxon>Bacilli</taxon>
        <taxon>Bacillales</taxon>
        <taxon>Bacillaceae</taxon>
        <taxon>Peribacillus</taxon>
    </lineage>
</organism>
<keyword evidence="2" id="KW-1185">Reference proteome</keyword>
<dbReference type="RefSeq" id="WP_081704867.1">
    <property type="nucleotide sequence ID" value="NZ_CP068053.1"/>
</dbReference>
<dbReference type="Pfam" id="PF04402">
    <property type="entry name" value="SIMPL"/>
    <property type="match status" value="1"/>
</dbReference>
<protein>
    <submittedName>
        <fullName evidence="1">SIMPL domain-containing protein</fullName>
    </submittedName>
</protein>
<dbReference type="InterPro" id="IPR052022">
    <property type="entry name" value="26kDa_periplasmic_antigen"/>
</dbReference>
<dbReference type="AlphaFoldDB" id="A0A974NJB2"/>